<accession>A0A135HQ14</accession>
<name>A0A135HQ14_9HYPH</name>
<comment type="caution">
    <text evidence="1">The sequence shown here is derived from an EMBL/GenBank/DDBJ whole genome shotgun (WGS) entry which is preliminary data.</text>
</comment>
<dbReference type="Proteomes" id="UP000070107">
    <property type="component" value="Unassembled WGS sequence"/>
</dbReference>
<protein>
    <submittedName>
        <fullName evidence="1">Uncharacterized protein</fullName>
    </submittedName>
</protein>
<dbReference type="AlphaFoldDB" id="A0A135HQ14"/>
<sequence>MCLDEDLCVLSKRFHRGLMGVELGFQCEHVLQQGAAVFADGGETRYFYEDRFGTSWLLARQGDGSFIDPLNGRQFWPISLNSSLSRIAADLCEATTEIYSRDKDHPFAGAIIQKWRSSSFSGRGSKMFHRRS</sequence>
<proteinExistence type="predicted"/>
<gene>
    <name evidence="1" type="ORF">ATN84_18630</name>
</gene>
<keyword evidence="2" id="KW-1185">Reference proteome</keyword>
<organism evidence="1 2">
    <name type="scientific">Paramesorhizobium deserti</name>
    <dbReference type="NCBI Taxonomy" id="1494590"/>
    <lineage>
        <taxon>Bacteria</taxon>
        <taxon>Pseudomonadati</taxon>
        <taxon>Pseudomonadota</taxon>
        <taxon>Alphaproteobacteria</taxon>
        <taxon>Hyphomicrobiales</taxon>
        <taxon>Phyllobacteriaceae</taxon>
        <taxon>Paramesorhizobium</taxon>
    </lineage>
</organism>
<evidence type="ECO:0000313" key="2">
    <source>
        <dbReference type="Proteomes" id="UP000070107"/>
    </source>
</evidence>
<reference evidence="1 2" key="1">
    <citation type="submission" date="2015-11" db="EMBL/GenBank/DDBJ databases">
        <title>Draft genome sequence of Paramesorhizobium deserti A-3-E, a strain highly resistant to diverse beta-lactam antibiotics.</title>
        <authorList>
            <person name="Lv R."/>
            <person name="Yang X."/>
            <person name="Fang N."/>
            <person name="Guo J."/>
            <person name="Luo X."/>
            <person name="Peng F."/>
            <person name="Yang R."/>
            <person name="Cui Y."/>
            <person name="Fang C."/>
            <person name="Song Y."/>
        </authorList>
    </citation>
    <scope>NUCLEOTIDE SEQUENCE [LARGE SCALE GENOMIC DNA]</scope>
    <source>
        <strain evidence="1 2">A-3-E</strain>
    </source>
</reference>
<dbReference type="EMBL" id="LNTU01000038">
    <property type="protein sequence ID" value="KXF75288.1"/>
    <property type="molecule type" value="Genomic_DNA"/>
</dbReference>
<evidence type="ECO:0000313" key="1">
    <source>
        <dbReference type="EMBL" id="KXF75288.1"/>
    </source>
</evidence>